<evidence type="ECO:0000313" key="3">
    <source>
        <dbReference type="EMBL" id="XBH16150.1"/>
    </source>
</evidence>
<name>A0AAU7DES8_9BACT</name>
<keyword evidence="2" id="KW-0732">Signal</keyword>
<feature type="signal peptide" evidence="2">
    <location>
        <begin position="1"/>
        <end position="20"/>
    </location>
</feature>
<feature type="chain" id="PRO_5043862531" description="DUF4136 domain-containing protein" evidence="2">
    <location>
        <begin position="21"/>
        <end position="210"/>
    </location>
</feature>
<dbReference type="AlphaFoldDB" id="A0AAU7DES8"/>
<protein>
    <recommendedName>
        <fullName evidence="4">DUF4136 domain-containing protein</fullName>
    </recommendedName>
</protein>
<accession>A0AAU7DES8</accession>
<feature type="region of interest" description="Disordered" evidence="1">
    <location>
        <begin position="107"/>
        <end position="148"/>
    </location>
</feature>
<evidence type="ECO:0000256" key="2">
    <source>
        <dbReference type="SAM" id="SignalP"/>
    </source>
</evidence>
<sequence>MKFAKSIAILLTLVAPLALAKNKKKDILPAVFSSARFVYVQAEDGDTLKPGLFPEDRDAIANVQDALKDWNRYSLTMHRNDADLIIIVRRGRLAAAQLHGGVGAGTPTGIGASYPGRNPAGPGNPNPGGNPDRSDNVDAIGARGEAGPADDTLRVFSLTPQGKLSGPLWSREMKDGLDAPEVVLLRFLRDAVDHDYPPQPASPPAPTQKP</sequence>
<evidence type="ECO:0008006" key="4">
    <source>
        <dbReference type="Google" id="ProtNLM"/>
    </source>
</evidence>
<gene>
    <name evidence="3" type="ORF">P8935_16425</name>
</gene>
<feature type="compositionally biased region" description="Low complexity" evidence="1">
    <location>
        <begin position="109"/>
        <end position="131"/>
    </location>
</feature>
<organism evidence="3">
    <name type="scientific">Telmatobacter sp. DSM 110680</name>
    <dbReference type="NCBI Taxonomy" id="3036704"/>
    <lineage>
        <taxon>Bacteria</taxon>
        <taxon>Pseudomonadati</taxon>
        <taxon>Acidobacteriota</taxon>
        <taxon>Terriglobia</taxon>
        <taxon>Terriglobales</taxon>
        <taxon>Acidobacteriaceae</taxon>
        <taxon>Telmatobacter</taxon>
    </lineage>
</organism>
<evidence type="ECO:0000256" key="1">
    <source>
        <dbReference type="SAM" id="MobiDB-lite"/>
    </source>
</evidence>
<dbReference type="RefSeq" id="WP_348261377.1">
    <property type="nucleotide sequence ID" value="NZ_CP121196.1"/>
</dbReference>
<dbReference type="EMBL" id="CP121196">
    <property type="protein sequence ID" value="XBH16150.1"/>
    <property type="molecule type" value="Genomic_DNA"/>
</dbReference>
<proteinExistence type="predicted"/>
<reference evidence="3" key="1">
    <citation type="submission" date="2023-03" db="EMBL/GenBank/DDBJ databases">
        <title>Edaphobacter sp.</title>
        <authorList>
            <person name="Huber K.J."/>
            <person name="Papendorf J."/>
            <person name="Pilke C."/>
            <person name="Bunk B."/>
            <person name="Sproeer C."/>
            <person name="Pester M."/>
        </authorList>
    </citation>
    <scope>NUCLEOTIDE SEQUENCE</scope>
    <source>
        <strain evidence="3">DSM 110680</strain>
    </source>
</reference>